<accession>A0ABW1EWD3</accession>
<protein>
    <submittedName>
        <fullName evidence="2">Uncharacterized protein</fullName>
    </submittedName>
</protein>
<organism evidence="2 3">
    <name type="scientific">Kitasatospora aburaviensis</name>
    <dbReference type="NCBI Taxonomy" id="67265"/>
    <lineage>
        <taxon>Bacteria</taxon>
        <taxon>Bacillati</taxon>
        <taxon>Actinomycetota</taxon>
        <taxon>Actinomycetes</taxon>
        <taxon>Kitasatosporales</taxon>
        <taxon>Streptomycetaceae</taxon>
        <taxon>Kitasatospora</taxon>
    </lineage>
</organism>
<dbReference type="RefSeq" id="WP_313761842.1">
    <property type="nucleotide sequence ID" value="NZ_BAAAVH010000101.1"/>
</dbReference>
<proteinExistence type="predicted"/>
<evidence type="ECO:0000313" key="3">
    <source>
        <dbReference type="Proteomes" id="UP001596067"/>
    </source>
</evidence>
<evidence type="ECO:0000256" key="1">
    <source>
        <dbReference type="SAM" id="MobiDB-lite"/>
    </source>
</evidence>
<name>A0ABW1EWD3_9ACTN</name>
<keyword evidence="3" id="KW-1185">Reference proteome</keyword>
<gene>
    <name evidence="2" type="ORF">ACFP0N_15335</name>
</gene>
<dbReference type="EMBL" id="JBHSOD010000016">
    <property type="protein sequence ID" value="MFC5886338.1"/>
    <property type="molecule type" value="Genomic_DNA"/>
</dbReference>
<feature type="region of interest" description="Disordered" evidence="1">
    <location>
        <begin position="133"/>
        <end position="153"/>
    </location>
</feature>
<evidence type="ECO:0000313" key="2">
    <source>
        <dbReference type="EMBL" id="MFC5886338.1"/>
    </source>
</evidence>
<dbReference type="Proteomes" id="UP001596067">
    <property type="component" value="Unassembled WGS sequence"/>
</dbReference>
<sequence>MCRRTVFLESFDSTRATSNDDVHHPNRAQAQTEALLYLLLGRSLAVNNTYGSDSVSVLELVDAVLTTRDETVRRTTDHEARERLGQARPFIVTWFGADSLLSAFAGQLRQVDPNRHFRLSGWSPIDDEVDRRRELADSLDSAGDNPHQPPTAPAWLTKEYEGLAERFETLARLAEYSRTPDAGFAASKPTIQLADYLDHFARLEQEELEGAARRLDCPLDLATAIRDEINSRREHVNLGSRSWAHALVAHSTPEDLRPHEGTREFVDTLYNAVLAESAGAQDGYMSSVPRADAREHLKQMNALALGVIRSCRESQGLSGHRPGHVDPADRTISGVFTAAETLPGLPVTALRQLFTTYWALVADRERWQAWQDSCDRLNSLLDQAEARRAQAAQRQQDQPRTTGRVDNQLRDAWAAHVNTLRTNLPGTLRGGDESLVVGAQHGANDYGQLLQIEDLAPEVRADALAVGEHLSGLAASVGG</sequence>
<comment type="caution">
    <text evidence="2">The sequence shown here is derived from an EMBL/GenBank/DDBJ whole genome shotgun (WGS) entry which is preliminary data.</text>
</comment>
<reference evidence="3" key="1">
    <citation type="journal article" date="2019" name="Int. J. Syst. Evol. Microbiol.">
        <title>The Global Catalogue of Microorganisms (GCM) 10K type strain sequencing project: providing services to taxonomists for standard genome sequencing and annotation.</title>
        <authorList>
            <consortium name="The Broad Institute Genomics Platform"/>
            <consortium name="The Broad Institute Genome Sequencing Center for Infectious Disease"/>
            <person name="Wu L."/>
            <person name="Ma J."/>
        </authorList>
    </citation>
    <scope>NUCLEOTIDE SEQUENCE [LARGE SCALE GENOMIC DNA]</scope>
    <source>
        <strain evidence="3">CGMCC 4.1469</strain>
    </source>
</reference>